<dbReference type="SUPFAM" id="SSF51556">
    <property type="entry name" value="Metallo-dependent hydrolases"/>
    <property type="match status" value="1"/>
</dbReference>
<dbReference type="Gene3D" id="2.30.40.10">
    <property type="entry name" value="Urease, subunit C, domain 1"/>
    <property type="match status" value="1"/>
</dbReference>
<dbReference type="AlphaFoldDB" id="A0AAW0DWG1"/>
<dbReference type="Proteomes" id="UP001362999">
    <property type="component" value="Unassembled WGS sequence"/>
</dbReference>
<dbReference type="InterPro" id="IPR011059">
    <property type="entry name" value="Metal-dep_hydrolase_composite"/>
</dbReference>
<evidence type="ECO:0000259" key="2">
    <source>
        <dbReference type="Pfam" id="PF01979"/>
    </source>
</evidence>
<keyword evidence="1" id="KW-0732">Signal</keyword>
<dbReference type="Gene3D" id="3.30.110.90">
    <property type="entry name" value="Amidohydrolase"/>
    <property type="match status" value="1"/>
</dbReference>
<dbReference type="PROSITE" id="PS51257">
    <property type="entry name" value="PROKAR_LIPOPROTEIN"/>
    <property type="match status" value="1"/>
</dbReference>
<proteinExistence type="predicted"/>
<sequence>MLFIRTTFFILLAAHWHLGLSCPQSDHSHPTREKAAEIARNNNARRDVRNVPAPKKIAIENVRVFDGEKLLPLRTVFINGDTIVPYVKGADVVDGNGGTLLPGLIDAHTHPSTVDHLETLSSFGVTTTIVASCQPEAICESIQNHTGLTDVRFSGLSANAPNSTHAKLLGLLPNETLTSPSQAPQFVDDQLAKGATFIKIVAEQPDSTTLDQDIMNALVDAAHAKGVRVACHAAGYAAADRALTARVDQLHHVPQDTPTDEPLIARILAQKAVSIPTLSIFRQFVMGGAAPPSAYSAANASAHELYKASVPILAGTDSNSNPTLGLPFGKALHDELELLVGAGMSTVDVLRSATVLAARHNLLFDRGVVAPGMRADLVLISGDPIANISATRDIQRVWIAGIEYEEVAAA</sequence>
<name>A0AAW0DWG1_9AGAR</name>
<dbReference type="SUPFAM" id="SSF51338">
    <property type="entry name" value="Composite domain of metallo-dependent hydrolases"/>
    <property type="match status" value="1"/>
</dbReference>
<organism evidence="3 4">
    <name type="scientific">Favolaschia claudopus</name>
    <dbReference type="NCBI Taxonomy" id="2862362"/>
    <lineage>
        <taxon>Eukaryota</taxon>
        <taxon>Fungi</taxon>
        <taxon>Dikarya</taxon>
        <taxon>Basidiomycota</taxon>
        <taxon>Agaricomycotina</taxon>
        <taxon>Agaricomycetes</taxon>
        <taxon>Agaricomycetidae</taxon>
        <taxon>Agaricales</taxon>
        <taxon>Marasmiineae</taxon>
        <taxon>Mycenaceae</taxon>
        <taxon>Favolaschia</taxon>
    </lineage>
</organism>
<reference evidence="3 4" key="1">
    <citation type="journal article" date="2024" name="J Genomics">
        <title>Draft genome sequencing and assembly of Favolaschia claudopus CIRM-BRFM 2984 isolated from oak limbs.</title>
        <authorList>
            <person name="Navarro D."/>
            <person name="Drula E."/>
            <person name="Chaduli D."/>
            <person name="Cazenave R."/>
            <person name="Ahrendt S."/>
            <person name="Wang J."/>
            <person name="Lipzen A."/>
            <person name="Daum C."/>
            <person name="Barry K."/>
            <person name="Grigoriev I.V."/>
            <person name="Favel A."/>
            <person name="Rosso M.N."/>
            <person name="Martin F."/>
        </authorList>
    </citation>
    <scope>NUCLEOTIDE SEQUENCE [LARGE SCALE GENOMIC DNA]</scope>
    <source>
        <strain evidence="3 4">CIRM-BRFM 2984</strain>
    </source>
</reference>
<accession>A0AAW0DWG1</accession>
<dbReference type="EMBL" id="JAWWNJ010000005">
    <property type="protein sequence ID" value="KAK7055815.1"/>
    <property type="molecule type" value="Genomic_DNA"/>
</dbReference>
<dbReference type="PANTHER" id="PTHR43135:SF3">
    <property type="entry name" value="ALPHA-D-RIBOSE 1-METHYLPHOSPHONATE 5-TRIPHOSPHATE DIPHOSPHATASE"/>
    <property type="match status" value="1"/>
</dbReference>
<evidence type="ECO:0000313" key="3">
    <source>
        <dbReference type="EMBL" id="KAK7055815.1"/>
    </source>
</evidence>
<gene>
    <name evidence="3" type="ORF">R3P38DRAFT_2849076</name>
</gene>
<feature type="signal peptide" evidence="1">
    <location>
        <begin position="1"/>
        <end position="21"/>
    </location>
</feature>
<feature type="domain" description="Amidohydrolase-related" evidence="2">
    <location>
        <begin position="99"/>
        <end position="401"/>
    </location>
</feature>
<dbReference type="Gene3D" id="1.20.58.520">
    <property type="entry name" value="Amidohydrolase"/>
    <property type="match status" value="1"/>
</dbReference>
<evidence type="ECO:0000313" key="4">
    <source>
        <dbReference type="Proteomes" id="UP001362999"/>
    </source>
</evidence>
<dbReference type="InterPro" id="IPR006680">
    <property type="entry name" value="Amidohydro-rel"/>
</dbReference>
<dbReference type="GO" id="GO:0016810">
    <property type="term" value="F:hydrolase activity, acting on carbon-nitrogen (but not peptide) bonds"/>
    <property type="evidence" value="ECO:0007669"/>
    <property type="project" value="InterPro"/>
</dbReference>
<protein>
    <submittedName>
        <fullName evidence="3">Adenine deaminase</fullName>
    </submittedName>
</protein>
<evidence type="ECO:0000256" key="1">
    <source>
        <dbReference type="SAM" id="SignalP"/>
    </source>
</evidence>
<dbReference type="PANTHER" id="PTHR43135">
    <property type="entry name" value="ALPHA-D-RIBOSE 1-METHYLPHOSPHONATE 5-TRIPHOSPHATE DIPHOSPHATASE"/>
    <property type="match status" value="1"/>
</dbReference>
<dbReference type="Pfam" id="PF01979">
    <property type="entry name" value="Amidohydro_1"/>
    <property type="match status" value="1"/>
</dbReference>
<comment type="caution">
    <text evidence="3">The sequence shown here is derived from an EMBL/GenBank/DDBJ whole genome shotgun (WGS) entry which is preliminary data.</text>
</comment>
<dbReference type="Gene3D" id="3.40.50.10910">
    <property type="entry name" value="Amidohydrolase"/>
    <property type="match status" value="1"/>
</dbReference>
<keyword evidence="4" id="KW-1185">Reference proteome</keyword>
<dbReference type="InterPro" id="IPR032466">
    <property type="entry name" value="Metal_Hydrolase"/>
</dbReference>
<feature type="chain" id="PRO_5044001702" evidence="1">
    <location>
        <begin position="22"/>
        <end position="410"/>
    </location>
</feature>
<dbReference type="InterPro" id="IPR051781">
    <property type="entry name" value="Metallo-dep_Hydrolase"/>
</dbReference>